<keyword evidence="3" id="KW-1185">Reference proteome</keyword>
<feature type="transmembrane region" description="Helical" evidence="1">
    <location>
        <begin position="6"/>
        <end position="24"/>
    </location>
</feature>
<gene>
    <name evidence="2" type="ORF">GCM10008908_00780</name>
</gene>
<keyword evidence="1" id="KW-0812">Transmembrane</keyword>
<keyword evidence="1" id="KW-1133">Transmembrane helix</keyword>
<feature type="transmembrane region" description="Helical" evidence="1">
    <location>
        <begin position="51"/>
        <end position="69"/>
    </location>
</feature>
<keyword evidence="1" id="KW-0472">Membrane</keyword>
<dbReference type="RefSeq" id="WP_343822609.1">
    <property type="nucleotide sequence ID" value="NZ_BAAACI010000001.1"/>
</dbReference>
<sequence>MNEQIIISFFMIIGTGITLFLYLWKVKKEIDYKKDERWQLIQNKANNTANYSNYILIVFLAVGEAILTFSDIQITLTLNRVLIYGVLFIGLRNGIELFALRYFDDQL</sequence>
<proteinExistence type="predicted"/>
<dbReference type="EMBL" id="BAAACI010000001">
    <property type="protein sequence ID" value="GAA0764939.1"/>
    <property type="molecule type" value="Genomic_DNA"/>
</dbReference>
<feature type="transmembrane region" description="Helical" evidence="1">
    <location>
        <begin position="81"/>
        <end position="103"/>
    </location>
</feature>
<accession>A0ABN1KEZ7</accession>
<evidence type="ECO:0000313" key="2">
    <source>
        <dbReference type="EMBL" id="GAA0764939.1"/>
    </source>
</evidence>
<evidence type="ECO:0008006" key="4">
    <source>
        <dbReference type="Google" id="ProtNLM"/>
    </source>
</evidence>
<evidence type="ECO:0000256" key="1">
    <source>
        <dbReference type="SAM" id="Phobius"/>
    </source>
</evidence>
<reference evidence="2 3" key="1">
    <citation type="journal article" date="2019" name="Int. J. Syst. Evol. Microbiol.">
        <title>The Global Catalogue of Microorganisms (GCM) 10K type strain sequencing project: providing services to taxonomists for standard genome sequencing and annotation.</title>
        <authorList>
            <consortium name="The Broad Institute Genomics Platform"/>
            <consortium name="The Broad Institute Genome Sequencing Center for Infectious Disease"/>
            <person name="Wu L."/>
            <person name="Ma J."/>
        </authorList>
    </citation>
    <scope>NUCLEOTIDE SEQUENCE [LARGE SCALE GENOMIC DNA]</scope>
    <source>
        <strain evidence="2 3">JCM 1417</strain>
    </source>
</reference>
<organism evidence="2 3">
    <name type="scientific">Clostridium subterminale</name>
    <dbReference type="NCBI Taxonomy" id="1550"/>
    <lineage>
        <taxon>Bacteria</taxon>
        <taxon>Bacillati</taxon>
        <taxon>Bacillota</taxon>
        <taxon>Clostridia</taxon>
        <taxon>Eubacteriales</taxon>
        <taxon>Clostridiaceae</taxon>
        <taxon>Clostridium</taxon>
    </lineage>
</organism>
<evidence type="ECO:0000313" key="3">
    <source>
        <dbReference type="Proteomes" id="UP001501047"/>
    </source>
</evidence>
<name>A0ABN1KEZ7_CLOSU</name>
<dbReference type="Proteomes" id="UP001501047">
    <property type="component" value="Unassembled WGS sequence"/>
</dbReference>
<protein>
    <recommendedName>
        <fullName evidence="4">DUF1622 domain-containing protein</fullName>
    </recommendedName>
</protein>
<comment type="caution">
    <text evidence="2">The sequence shown here is derived from an EMBL/GenBank/DDBJ whole genome shotgun (WGS) entry which is preliminary data.</text>
</comment>